<dbReference type="EMBL" id="JACRSY010000006">
    <property type="protein sequence ID" value="MBC8578890.1"/>
    <property type="molecule type" value="Genomic_DNA"/>
</dbReference>
<dbReference type="CDD" id="cd00093">
    <property type="entry name" value="HTH_XRE"/>
    <property type="match status" value="1"/>
</dbReference>
<dbReference type="Gene3D" id="1.10.260.40">
    <property type="entry name" value="lambda repressor-like DNA-binding domains"/>
    <property type="match status" value="1"/>
</dbReference>
<reference evidence="3" key="1">
    <citation type="submission" date="2020-08" db="EMBL/GenBank/DDBJ databases">
        <title>Genome public.</title>
        <authorList>
            <person name="Liu C."/>
            <person name="Sun Q."/>
        </authorList>
    </citation>
    <scope>NUCLEOTIDE SEQUENCE</scope>
    <source>
        <strain evidence="3">NSJ-12</strain>
    </source>
</reference>
<evidence type="ECO:0000256" key="1">
    <source>
        <dbReference type="ARBA" id="ARBA00023125"/>
    </source>
</evidence>
<sequence length="112" mass="12779">MEIYIGSNIKRLRHQKNTTQEKLAEHLGISTQAVSKWERNETYPDITMLLPLASYFGVSSDELLGLNESKNQAKINEYLTEARRLGALGKVTKQFELVCAAYKAFPNDFRII</sequence>
<dbReference type="RefSeq" id="WP_249332026.1">
    <property type="nucleotide sequence ID" value="NZ_JACRSY010000006.1"/>
</dbReference>
<dbReference type="PANTHER" id="PTHR46558:SF11">
    <property type="entry name" value="HTH-TYPE TRANSCRIPTIONAL REGULATOR XRE"/>
    <property type="match status" value="1"/>
</dbReference>
<gene>
    <name evidence="3" type="ORF">H8718_05005</name>
</gene>
<evidence type="ECO:0000313" key="4">
    <source>
        <dbReference type="Proteomes" id="UP000655830"/>
    </source>
</evidence>
<feature type="domain" description="HTH cro/C1-type" evidence="2">
    <location>
        <begin position="9"/>
        <end position="63"/>
    </location>
</feature>
<protein>
    <submittedName>
        <fullName evidence="3">Helix-turn-helix transcriptional regulator</fullName>
    </submittedName>
</protein>
<dbReference type="GO" id="GO:0003677">
    <property type="term" value="F:DNA binding"/>
    <property type="evidence" value="ECO:0007669"/>
    <property type="project" value="UniProtKB-KW"/>
</dbReference>
<evidence type="ECO:0000259" key="2">
    <source>
        <dbReference type="PROSITE" id="PS50943"/>
    </source>
</evidence>
<evidence type="ECO:0000313" key="3">
    <source>
        <dbReference type="EMBL" id="MBC8578890.1"/>
    </source>
</evidence>
<accession>A0A926EH73</accession>
<dbReference type="SUPFAM" id="SSF47413">
    <property type="entry name" value="lambda repressor-like DNA-binding domains"/>
    <property type="match status" value="1"/>
</dbReference>
<dbReference type="AlphaFoldDB" id="A0A926EH73"/>
<comment type="caution">
    <text evidence="3">The sequence shown here is derived from an EMBL/GenBank/DDBJ whole genome shotgun (WGS) entry which is preliminary data.</text>
</comment>
<dbReference type="Pfam" id="PF01381">
    <property type="entry name" value="HTH_3"/>
    <property type="match status" value="1"/>
</dbReference>
<dbReference type="Proteomes" id="UP000655830">
    <property type="component" value="Unassembled WGS sequence"/>
</dbReference>
<proteinExistence type="predicted"/>
<dbReference type="PROSITE" id="PS50943">
    <property type="entry name" value="HTH_CROC1"/>
    <property type="match status" value="1"/>
</dbReference>
<name>A0A926EH73_9FIRM</name>
<dbReference type="InterPro" id="IPR010982">
    <property type="entry name" value="Lambda_DNA-bd_dom_sf"/>
</dbReference>
<organism evidence="3 4">
    <name type="scientific">Zhenhengia yiwuensis</name>
    <dbReference type="NCBI Taxonomy" id="2763666"/>
    <lineage>
        <taxon>Bacteria</taxon>
        <taxon>Bacillati</taxon>
        <taxon>Bacillota</taxon>
        <taxon>Clostridia</taxon>
        <taxon>Lachnospirales</taxon>
        <taxon>Lachnospiraceae</taxon>
        <taxon>Zhenhengia</taxon>
    </lineage>
</organism>
<keyword evidence="1" id="KW-0238">DNA-binding</keyword>
<dbReference type="PANTHER" id="PTHR46558">
    <property type="entry name" value="TRACRIPTIONAL REGULATORY PROTEIN-RELATED-RELATED"/>
    <property type="match status" value="1"/>
</dbReference>
<dbReference type="SMART" id="SM00530">
    <property type="entry name" value="HTH_XRE"/>
    <property type="match status" value="1"/>
</dbReference>
<dbReference type="InterPro" id="IPR001387">
    <property type="entry name" value="Cro/C1-type_HTH"/>
</dbReference>
<keyword evidence="4" id="KW-1185">Reference proteome</keyword>